<dbReference type="GO" id="GO:0005615">
    <property type="term" value="C:extracellular space"/>
    <property type="evidence" value="ECO:0007669"/>
    <property type="project" value="TreeGrafter"/>
</dbReference>
<evidence type="ECO:0000256" key="8">
    <source>
        <dbReference type="SAM" id="SignalP"/>
    </source>
</evidence>
<feature type="chain" id="PRO_5039539327" evidence="8">
    <location>
        <begin position="24"/>
        <end position="396"/>
    </location>
</feature>
<feature type="active site" description="Charge relay system" evidence="5">
    <location>
        <position position="340"/>
    </location>
</feature>
<reference evidence="10 11" key="1">
    <citation type="submission" date="2019-02" db="EMBL/GenBank/DDBJ databases">
        <title>Genomic Encyclopedia of Type Strains, Phase IV (KMG-IV): sequencing the most valuable type-strain genomes for metagenomic binning, comparative biology and taxonomic classification.</title>
        <authorList>
            <person name="Goeker M."/>
        </authorList>
    </citation>
    <scope>NUCLEOTIDE SEQUENCE [LARGE SCALE GENOMIC DNA]</scope>
    <source>
        <strain evidence="10 11">DSM 101727</strain>
    </source>
</reference>
<keyword evidence="4 5" id="KW-0720">Serine protease</keyword>
<keyword evidence="11" id="KW-1185">Reference proteome</keyword>
<evidence type="ECO:0000256" key="7">
    <source>
        <dbReference type="SAM" id="MobiDB-lite"/>
    </source>
</evidence>
<feature type="domain" description="Peptidase S8/S53" evidence="9">
    <location>
        <begin position="145"/>
        <end position="374"/>
    </location>
</feature>
<dbReference type="Proteomes" id="UP000294257">
    <property type="component" value="Unassembled WGS sequence"/>
</dbReference>
<evidence type="ECO:0000313" key="11">
    <source>
        <dbReference type="Proteomes" id="UP000294257"/>
    </source>
</evidence>
<evidence type="ECO:0000256" key="4">
    <source>
        <dbReference type="ARBA" id="ARBA00022825"/>
    </source>
</evidence>
<dbReference type="Gene3D" id="3.40.50.200">
    <property type="entry name" value="Peptidase S8/S53 domain"/>
    <property type="match status" value="1"/>
</dbReference>
<protein>
    <submittedName>
        <fullName evidence="10">Subtilisin family serine protease</fullName>
    </submittedName>
</protein>
<evidence type="ECO:0000256" key="6">
    <source>
        <dbReference type="RuleBase" id="RU003355"/>
    </source>
</evidence>
<dbReference type="InterPro" id="IPR036852">
    <property type="entry name" value="Peptidase_S8/S53_dom_sf"/>
</dbReference>
<dbReference type="SUPFAM" id="SSF54897">
    <property type="entry name" value="Protease propeptides/inhibitors"/>
    <property type="match status" value="1"/>
</dbReference>
<dbReference type="InterPro" id="IPR034193">
    <property type="entry name" value="PCSK9_ProteinaseK-like"/>
</dbReference>
<dbReference type="OrthoDB" id="9766923at2"/>
<feature type="active site" description="Charge relay system" evidence="5">
    <location>
        <position position="189"/>
    </location>
</feature>
<dbReference type="PROSITE" id="PS00136">
    <property type="entry name" value="SUBTILASE_ASP"/>
    <property type="match status" value="1"/>
</dbReference>
<dbReference type="InterPro" id="IPR023828">
    <property type="entry name" value="Peptidase_S8_Ser-AS"/>
</dbReference>
<dbReference type="PROSITE" id="PS51892">
    <property type="entry name" value="SUBTILASE"/>
    <property type="match status" value="1"/>
</dbReference>
<dbReference type="InterPro" id="IPR022398">
    <property type="entry name" value="Peptidase_S8_His-AS"/>
</dbReference>
<comment type="similarity">
    <text evidence="1 5 6">Belongs to the peptidase S8 family.</text>
</comment>
<proteinExistence type="inferred from homology"/>
<evidence type="ECO:0000313" key="10">
    <source>
        <dbReference type="EMBL" id="RZS31384.1"/>
    </source>
</evidence>
<keyword evidence="8" id="KW-0732">Signal</keyword>
<comment type="caution">
    <text evidence="10">The sequence shown here is derived from an EMBL/GenBank/DDBJ whole genome shotgun (WGS) entry which is preliminary data.</text>
</comment>
<dbReference type="PANTHER" id="PTHR43806:SF11">
    <property type="entry name" value="CEREVISIN-RELATED"/>
    <property type="match status" value="1"/>
</dbReference>
<dbReference type="InterPro" id="IPR023827">
    <property type="entry name" value="Peptidase_S8_Asp-AS"/>
</dbReference>
<dbReference type="InterPro" id="IPR000209">
    <property type="entry name" value="Peptidase_S8/S53_dom"/>
</dbReference>
<evidence type="ECO:0000259" key="9">
    <source>
        <dbReference type="Pfam" id="PF00082"/>
    </source>
</evidence>
<evidence type="ECO:0000256" key="1">
    <source>
        <dbReference type="ARBA" id="ARBA00011073"/>
    </source>
</evidence>
<evidence type="ECO:0000256" key="3">
    <source>
        <dbReference type="ARBA" id="ARBA00022801"/>
    </source>
</evidence>
<dbReference type="Gene3D" id="3.30.70.80">
    <property type="entry name" value="Peptidase S8 propeptide/proteinase inhibitor I9"/>
    <property type="match status" value="1"/>
</dbReference>
<dbReference type="InterPro" id="IPR015500">
    <property type="entry name" value="Peptidase_S8_subtilisin-rel"/>
</dbReference>
<dbReference type="GO" id="GO:0004252">
    <property type="term" value="F:serine-type endopeptidase activity"/>
    <property type="evidence" value="ECO:0007669"/>
    <property type="project" value="UniProtKB-UniRule"/>
</dbReference>
<dbReference type="PROSITE" id="PS00137">
    <property type="entry name" value="SUBTILASE_HIS"/>
    <property type="match status" value="1"/>
</dbReference>
<name>A0A4Q7KDR0_9PSEU</name>
<organism evidence="10 11">
    <name type="scientific">Herbihabitans rhizosphaerae</name>
    <dbReference type="NCBI Taxonomy" id="1872711"/>
    <lineage>
        <taxon>Bacteria</taxon>
        <taxon>Bacillati</taxon>
        <taxon>Actinomycetota</taxon>
        <taxon>Actinomycetes</taxon>
        <taxon>Pseudonocardiales</taxon>
        <taxon>Pseudonocardiaceae</taxon>
        <taxon>Herbihabitans</taxon>
    </lineage>
</organism>
<keyword evidence="2 5" id="KW-0645">Protease</keyword>
<dbReference type="AlphaFoldDB" id="A0A4Q7KDR0"/>
<dbReference type="PROSITE" id="PS00138">
    <property type="entry name" value="SUBTILASE_SER"/>
    <property type="match status" value="1"/>
</dbReference>
<dbReference type="InterPro" id="IPR037045">
    <property type="entry name" value="S8pro/Inhibitor_I9_sf"/>
</dbReference>
<feature type="active site" description="Charge relay system" evidence="5">
    <location>
        <position position="153"/>
    </location>
</feature>
<evidence type="ECO:0000256" key="5">
    <source>
        <dbReference type="PROSITE-ProRule" id="PRU01240"/>
    </source>
</evidence>
<evidence type="ECO:0000256" key="2">
    <source>
        <dbReference type="ARBA" id="ARBA00022670"/>
    </source>
</evidence>
<gene>
    <name evidence="10" type="ORF">EV193_11475</name>
</gene>
<accession>A0A4Q7KDR0</accession>
<dbReference type="PANTHER" id="PTHR43806">
    <property type="entry name" value="PEPTIDASE S8"/>
    <property type="match status" value="1"/>
</dbReference>
<dbReference type="FunFam" id="3.40.50.200:FF:000014">
    <property type="entry name" value="Proteinase K"/>
    <property type="match status" value="1"/>
</dbReference>
<dbReference type="PRINTS" id="PR00723">
    <property type="entry name" value="SUBTILISIN"/>
</dbReference>
<dbReference type="EMBL" id="SGWQ01000014">
    <property type="protein sequence ID" value="RZS31384.1"/>
    <property type="molecule type" value="Genomic_DNA"/>
</dbReference>
<dbReference type="Pfam" id="PF00082">
    <property type="entry name" value="Peptidase_S8"/>
    <property type="match status" value="1"/>
</dbReference>
<feature type="region of interest" description="Disordered" evidence="7">
    <location>
        <begin position="163"/>
        <end position="183"/>
    </location>
</feature>
<dbReference type="RefSeq" id="WP_130348196.1">
    <property type="nucleotide sequence ID" value="NZ_SGWQ01000014.1"/>
</dbReference>
<dbReference type="CDD" id="cd04077">
    <property type="entry name" value="Peptidases_S8_PCSK9_ProteinaseK_like"/>
    <property type="match status" value="1"/>
</dbReference>
<feature type="signal peptide" evidence="8">
    <location>
        <begin position="1"/>
        <end position="23"/>
    </location>
</feature>
<dbReference type="SUPFAM" id="SSF52743">
    <property type="entry name" value="Subtilisin-like"/>
    <property type="match status" value="1"/>
</dbReference>
<keyword evidence="3 5" id="KW-0378">Hydrolase</keyword>
<sequence>MRARTLITAAVLGTAAVAVPVVATTAAAEPAQPEIAVAVPSYGTAVPDDYIVTLKPGADLPAITAATGVQPRFVYTSVLHGFSATLSTEALNSLRRNGSVAAIQRDVRVADFYDDTQKDPTWGLDRVDQEKLPLSKSYTYNATGQGVHAYVIDSGLEASHPEFEGRATSDLDVSKDAGTPDEHKDCVGHGTHVAGTIGSKTYGVAKKSTLHGIKLAGCTGGGFTDSALIKAFDWVTANAKKPAVANTSWNYANSEAVRTAIQKMIDSGVFLAASAGNTGDDSCDRLPRAVEAATVVANSTKEDKRSSSSSTGKCVDVYAPGTAVLSTVPGGGTGEKSGTSMSTPHAAGVAALYRQGKPDATPAEVGKWITDNATPDIVGGGDTGGTVNRLLKTAGL</sequence>
<dbReference type="GO" id="GO:0006508">
    <property type="term" value="P:proteolysis"/>
    <property type="evidence" value="ECO:0007669"/>
    <property type="project" value="UniProtKB-KW"/>
</dbReference>
<dbReference type="InterPro" id="IPR050131">
    <property type="entry name" value="Peptidase_S8_subtilisin-like"/>
</dbReference>